<dbReference type="Proteomes" id="UP000184074">
    <property type="component" value="Unassembled WGS sequence"/>
</dbReference>
<dbReference type="STRING" id="1508389.SAMN05444003_3249"/>
<accession>A0A1M5T5I4</accession>
<sequence length="3813" mass="401042">MADGSINWLTNQSLKQVDVSQLVEAARSGADVPGVTFVDVSGIVAFSVPEGFNVSWPLILGNDLILVQPDGTLLVLGDAMGENLVLLVDGFRIPVTRYNDLALHEETWQSLDDVEQVTLLELSGGTQTGIGGSGEEEIVTVGDPLVGLAINPLLPPVDYEFPEYERRETGNDGGIGPPDVDFDITGEAVLAETDAALVFRPDDFVDIVAGGFEDGERITDVTITIENLPIGTTSNFGTFTNSNGLLTFEFNGTVEEFANLEILFPKDFSTDNRNDGPNGTDISGDLIVSISANSNFGQGTSTDIPLTITVEGDVEIQGSGVVADIETDAPIDIKISDALNPVATDADGSESITGVTLTLFPLPPGTLISLTGAEADFAAVGPNFVFQGSLAEYEEIVVRLPRDFSTENPPTQLGGTLTAVTDENGMASRDFTIEIEATPDIVIIADSPLMAMEDTAGPDGSGVLIDPMIDVRVEDIDGSEDNTIVSIEFANLPPGTTFSRGIFQEASVFWRGTLDDANNLTFQLPGDFSGSVSWTIRATNLEGEEDASQELVVTPKGDVDIDVDPIVVAETDAPFTINPSSEWVVSISDLDPGLPLEALTEVTLTLRDLPPGVTTSAAFPGFPDGTPSITYDPVNGGDFTFIGTGEQYEQLRIAFPQDFSTAVLDGSDNLIQESIVGEISGVSTEGSNGPVPVELIITPEGDVEIDVLTPDNLEETDAALTFTLGDYLDPKVTDLDSLLSAPAPRYEIFESLELIITGLPNDPLGRFDLASFSGLPAGASLTYDPSGTGPGTLTATFTGRDAADLFSAVTVTVPPDFSTANRSDLAPGETALPIQITINVVTNEDQISGDDTAIDGEATATAEVNIDFTHDINLDVGDTVIADEDGGIPNVSVGVTVDLGLSISVDDTDDSEDQENTSAPFGSQVMIQFSQVVGGLSANRGAVDPLTGEWTGSVDDANNLQLRYPGDYSGTTLAQVTVETPEGIVQDVKQIIIRPVIDVAVDGRVEVDETDADLVVLLSSFVAVDVVPPNETLYSIDFTLDDLPPGTQAIDRVSGDPVGTFTTDPTTGLLSFEYQWTQGDPGPSPADAELVFPTDFSTASPDPDLPLVANLSIETIQGGTILGPEDFDVEIRINYEEDITLVVNPMPPLAETDDFVAVRPFDYLQPGADDNDGSEFIDAVSLIFPDLPPGTEYDIGAGRVAAPLPAFFDGVEYQNLIIYLPPDFSTENPGTTLEAQFTATTNEGGFVQETLTITLSAEGDLDVTGPGTITLSENDPAGSIDTDATTELPLEFSLTQLFDAQASDADGSESIEEVTVTFDNLPDDALYSVDGGLVFNAVPSGVFTLGPISKAEYDDLVIRLPDDFSTESPDNGPLTGTVIFATDESIAAGETPTPANPNDGIEQVAFEVNVDAEGDIRITGQDITRIEDLGAPIPLELDVAITDIDGSERLEDLRVTFTGLPTNGDTILSDGTVLNPANNVWTGTEAELLTLAIDSFPTHFSGRITMDVDVTSNEGTASDQFLLDITPVAEPEIEVSIDTDATTFQLGPKNFSNKEDTPAQLRIEATTADKDTSEALTMVVVENIPTNWLTNGDGNVDPSKIIEGDGQIASASVSGTTLTIMLNAGVTDFTGVFQLQPEADRDEDVATLLGGNEITATVTSVDMATGLPTDTQTAADFVDLDVDAVVDDLAVSGKNRNTDEDTTNVKRFRLGLEDVALSDTDGSEFITGLELTIDVATLSDNYDPNLNSNLRLFAGGGTSGAIDIVRVPIPGTSSTSFTLSKAAGATDAEFQDALTELRIEVPQHFSGVLSNSGTISWQETQTVDAPPGGEFDISDNFATDSTFTSTITVRPIAEATLALDVFVLDGGATDPLDFTDNDVVDGAPMSVSGEAKNGESITIAEIMQLRESTLDGTGPGTNPPTLPDGSINDQVQVYLGLNASTPDRDGSEELENLVISNVPTDWYPTSWQGGTVPQSEWILLRSLSGDAPILQAELDKIQSIRFDPTGRVLTIEFVDDVVEFSASLVLKPTPYEDWDPDQVAPFGVVRPFNATGKTNGTSEGEFFGQDITAVVSTRDGNTKTDDTETAEVEVNIDVAPVNNLAVIVDISVGNEAVIDNLPGGPSGIWDINIILDHDDKDGSEIITAVVLRAIPSGVSVFVPSVVGDPTSPYAPALITQINPDGSSDWSLQDGAWENVQFRGVPLHLAGDFPLQIDAITTEFDGGGTRVSSYNEILRIEPVADGGNPRGNGSGVEDTPFGVNISANIIDSAALLVDRPNDISKEIVDRFRLVDGDFPRDSFGRPFLLFDGPPQIDPANPPDLTDPYNETGYLNLIDPTAWIDWSVVPNLTMLAGIDSNEELTFQIEVEYVEEIKPSEVTTNIGTVSIEVEGVADTPITTAQQEDPTLTPNGIALADIDAVYRANSFDTDGPGGIAPGPIQNYNRVYGYAGDDSAPFLLNQRLTDNALENGFASLAPDEIFQAADPITGIMTETTAITGGTPFDGSETLYYLITGVPPGGSFLGVTPVDPTGETYLVTAQQLATLAFVPPDVDVVTYYDLSFYAIVIEDDVSPTLISSTRALFLDPISNSVIDIAGFLNAIATDRGAAFQEETISIVLLPEDTGGGDNCPDVPLDVPTISLKGSGLEDEAAELKLHIDPSGNPQYQDILDLINLPTLEGIAIQGDLGILIDLPPGSQISADPPGSIIYDPVSGGWAIDLQKFLSGNGDGDTVSSGTIFYTPPAHESSPVNPFNPTETFGPVDPYDNLPDLELSMVLNDITCGTTTTGTGSLDITIAPVLDPAIINVSLESQAPTADYPTPEDQPIDLNISVSSPDGGERIVPGSSVVITINGTHIGGPLSLLDQTLGLEQSGLYDAGGKIIDDGRLQIIGGDYVYTLDQADLAGLYIIPKNHIHGELTVSVAVQTEDIDLAPQTWTGSGSIEIDAIADEPVVDIDETLLDPETGLPIAVLNDNGTPDDVTDDFVVVTAIEDQRIFLQQIAPAFTPDMDGSEFLSAVFIPDPNLEIGATRPLTSIIDNGDGTFTIALEDFDKIWLKLKDEHARTPDNLDPTVPSQVEVDIRLISYELPNGDEFEFDSKFFIQVRPDADKPELVASVTPTTGVEDQPQPYEIVITGNTPDPHEAMQFEVAIQIPSGGFDPANLPVFELDGTPLTLQFSNPADPDDPYGGVPHAFVVLDGQQNVSVPGVDTFIPNGQLTFIPPQDFGGDTASLKVTAITIDDVPAPWSGDGYIDNERSDVLELTLDIAVSPDLDFDLRNPTVSIDETDAPLDYTPTTDIDIDLTDQDGSETIEIIYELDNVPDGTSYTIGGTTTPVPAGPLSITLTSVADFNDLTITFPADFATDSGVINGTVSATTNEGGNAGGAFTLEINGTSDLDVTVTTTASTETGAALVIPLGIDATINDNTPTAYEFLETVEIAFDAPLPAGTIASAGTIAPDGSSLLLERNGAAPAVFVPTVAALTLTIPPGFADDIVADITVTSTHDTQVFTDQTYSINGAPDIVAPPIDIVSTTTTTVLTFAELTATATDPDTPLIVENVSSDDPAISSIVVDQGAKTVTIDVAAGYDATSILTYDIVDSGVGPARTTTTANLDIDTLQMVSTGQQVGADGITREVMSNVAGTVGGTDFAKGTADADLVTHTGAPDSYIDIAGFRMEGGNDLVDLSAASNGFDVDLGAGDDIAIGSSGDDILTGGIGADQLTGGAGFDTLQGGLGDDTFILDALPSVADVITDYGTGADQIDISALVNGVATVTDAEADYNPLTGTLDVLGAQAYLIQGLPPSVEVIFENASGVAEVATLT</sequence>
<gene>
    <name evidence="1" type="ORF">SAMN05444003_3249</name>
</gene>
<dbReference type="InterPro" id="IPR001343">
    <property type="entry name" value="Hemolysn_Ca-bd"/>
</dbReference>
<dbReference type="EMBL" id="FQXB01000008">
    <property type="protein sequence ID" value="SHH45962.1"/>
    <property type="molecule type" value="Genomic_DNA"/>
</dbReference>
<organism evidence="1 2">
    <name type="scientific">Cognatiyoonia sediminum</name>
    <dbReference type="NCBI Taxonomy" id="1508389"/>
    <lineage>
        <taxon>Bacteria</taxon>
        <taxon>Pseudomonadati</taxon>
        <taxon>Pseudomonadota</taxon>
        <taxon>Alphaproteobacteria</taxon>
        <taxon>Rhodobacterales</taxon>
        <taxon>Paracoccaceae</taxon>
        <taxon>Cognatiyoonia</taxon>
    </lineage>
</organism>
<dbReference type="Pfam" id="PF00353">
    <property type="entry name" value="HemolysinCabind"/>
    <property type="match status" value="1"/>
</dbReference>
<dbReference type="PROSITE" id="PS00330">
    <property type="entry name" value="HEMOLYSIN_CALCIUM"/>
    <property type="match status" value="2"/>
</dbReference>
<proteinExistence type="predicted"/>
<evidence type="ECO:0000313" key="2">
    <source>
        <dbReference type="Proteomes" id="UP000184074"/>
    </source>
</evidence>
<name>A0A1M5T5I4_9RHOB</name>
<dbReference type="RefSeq" id="WP_072902912.1">
    <property type="nucleotide sequence ID" value="NZ_FQXB01000008.1"/>
</dbReference>
<evidence type="ECO:0000313" key="1">
    <source>
        <dbReference type="EMBL" id="SHH45962.1"/>
    </source>
</evidence>
<dbReference type="GO" id="GO:0005509">
    <property type="term" value="F:calcium ion binding"/>
    <property type="evidence" value="ECO:0007669"/>
    <property type="project" value="InterPro"/>
</dbReference>
<dbReference type="InterPro" id="IPR011049">
    <property type="entry name" value="Serralysin-like_metalloprot_C"/>
</dbReference>
<dbReference type="OrthoDB" id="7875798at2"/>
<dbReference type="SUPFAM" id="SSF51120">
    <property type="entry name" value="beta-Roll"/>
    <property type="match status" value="1"/>
</dbReference>
<reference evidence="1 2" key="1">
    <citation type="submission" date="2016-11" db="EMBL/GenBank/DDBJ databases">
        <authorList>
            <person name="Jaros S."/>
            <person name="Januszkiewicz K."/>
            <person name="Wedrychowicz H."/>
        </authorList>
    </citation>
    <scope>NUCLEOTIDE SEQUENCE [LARGE SCALE GENOMIC DNA]</scope>
    <source>
        <strain evidence="1 2">DSM 28715</strain>
    </source>
</reference>
<dbReference type="InterPro" id="IPR018511">
    <property type="entry name" value="Hemolysin-typ_Ca-bd_CS"/>
</dbReference>
<dbReference type="Gene3D" id="2.150.10.10">
    <property type="entry name" value="Serralysin-like metalloprotease, C-terminal"/>
    <property type="match status" value="1"/>
</dbReference>
<protein>
    <submittedName>
        <fullName evidence="1">Uncharacterized protein</fullName>
    </submittedName>
</protein>
<keyword evidence="2" id="KW-1185">Reference proteome</keyword>